<accession>Q2Z027</accession>
<reference evidence="1" key="1">
    <citation type="journal article" date="2005" name="Environ. Microbiol.">
        <title>Lateral gene transfer and phylogenetic assignment of environmental fosmid clones.</title>
        <authorList>
            <person name="Nesbo C.L."/>
            <person name="Boucher Y."/>
            <person name="Dlutek M."/>
            <person name="Doolittle F.W."/>
        </authorList>
    </citation>
    <scope>NUCLEOTIDE SEQUENCE</scope>
</reference>
<evidence type="ECO:0000313" key="1">
    <source>
        <dbReference type="EMBL" id="CAI78538.1"/>
    </source>
</evidence>
<evidence type="ECO:0008006" key="2">
    <source>
        <dbReference type="Google" id="ProtNLM"/>
    </source>
</evidence>
<dbReference type="AlphaFoldDB" id="Q2Z027"/>
<protein>
    <recommendedName>
        <fullName evidence="2">KOW domain-containing protein</fullName>
    </recommendedName>
</protein>
<dbReference type="EMBL" id="AJ937764">
    <property type="protein sequence ID" value="CAI78538.1"/>
    <property type="molecule type" value="Genomic_DNA"/>
</dbReference>
<organism evidence="1">
    <name type="scientific">uncultured Chloroflexota bacterium</name>
    <dbReference type="NCBI Taxonomy" id="166587"/>
    <lineage>
        <taxon>Bacteria</taxon>
        <taxon>Bacillati</taxon>
        <taxon>Chloroflexota</taxon>
        <taxon>environmental samples</taxon>
    </lineage>
</organism>
<name>Q2Z027_9CHLR</name>
<sequence>MIGGEQFMYAPITHILAGTSFRRERLLPMNGRVLARRGQQVSPIDVVAEAVLNPEHMLLDIARGLGLSAQQADKLLQCKAGDEVGEGDILAGRLGIGRRVVRAPFPGRVMVAGEGQILLQLDGQPQELKAGYPGLVVDLIGERGVIIETSGALIQGVWGNGHINYGLLSVQALAPNAFLAVEQLDISLRGMVILGSICTDERVLQAAEELPVRGLILGSMDSALVPLALRLSYPIILIEGFGHLPLNPQAFKLLTSGERCETAINAEPWNRLASTRPEIVLAAPSQSNLQPLQDVATFNPGQTVRMISRPYHGRLGMLETLHYGLNKLPNGLSAPAADVRLENGEVVLIPLANLEILD</sequence>
<proteinExistence type="predicted"/>